<reference evidence="1" key="1">
    <citation type="submission" date="2022-12" db="EMBL/GenBank/DDBJ databases">
        <title>Complete genome sequence of an Australian strain of Rouxiella badensis DAR84756 and resolution of the R. badensis DSM100043 and R. chamberiensis DSM28324 genomes.</title>
        <authorList>
            <person name="Paul S."/>
            <person name="Anderson P.J."/>
            <person name="Maynard G."/>
            <person name="Dyall-Smith M."/>
            <person name="Kudinha T."/>
        </authorList>
    </citation>
    <scope>NUCLEOTIDE SEQUENCE</scope>
    <source>
        <strain evidence="1">DSM 28324</strain>
    </source>
</reference>
<dbReference type="EMBL" id="CP114058">
    <property type="protein sequence ID" value="WAT02091.1"/>
    <property type="molecule type" value="Genomic_DNA"/>
</dbReference>
<proteinExistence type="predicted"/>
<sequence length="85" mass="9686">MFTTPFWPAADSYHIHMMEISLPDSLSPAALDLIHQATRLAEAALAFLQCYSPHHQREEADLLLNRLGKTVDMIEYDQKIKGFTL</sequence>
<name>A0ABY7HRQ3_9GAMM</name>
<organism evidence="1 2">
    <name type="scientific">Rouxiella chamberiensis</name>
    <dbReference type="NCBI Taxonomy" id="1513468"/>
    <lineage>
        <taxon>Bacteria</taxon>
        <taxon>Pseudomonadati</taxon>
        <taxon>Pseudomonadota</taxon>
        <taxon>Gammaproteobacteria</taxon>
        <taxon>Enterobacterales</taxon>
        <taxon>Yersiniaceae</taxon>
        <taxon>Rouxiella</taxon>
    </lineage>
</organism>
<evidence type="ECO:0000313" key="2">
    <source>
        <dbReference type="Proteomes" id="UP001164712"/>
    </source>
</evidence>
<protein>
    <recommendedName>
        <fullName evidence="3">DUF3077 domain-containing protein</fullName>
    </recommendedName>
</protein>
<accession>A0ABY7HRQ3</accession>
<gene>
    <name evidence="1" type="ORF">O1V66_05295</name>
</gene>
<dbReference type="Proteomes" id="UP001164712">
    <property type="component" value="Chromosome"/>
</dbReference>
<evidence type="ECO:0000313" key="1">
    <source>
        <dbReference type="EMBL" id="WAT02091.1"/>
    </source>
</evidence>
<evidence type="ECO:0008006" key="3">
    <source>
        <dbReference type="Google" id="ProtNLM"/>
    </source>
</evidence>
<dbReference type="RefSeq" id="WP_045048148.1">
    <property type="nucleotide sequence ID" value="NZ_CP114058.1"/>
</dbReference>
<keyword evidence="2" id="KW-1185">Reference proteome</keyword>